<comment type="caution">
    <text evidence="6">Lacks conserved residue(s) required for the propagation of feature annotation.</text>
</comment>
<dbReference type="InterPro" id="IPR022968">
    <property type="entry name" value="Tsr3-like"/>
</dbReference>
<gene>
    <name evidence="6" type="primary">TSR3</name>
    <name evidence="8" type="ORF">NESG_00344</name>
</gene>
<reference evidence="8 9" key="1">
    <citation type="journal article" date="2014" name="Genome Announc.">
        <title>Genome Sequence of the Microsporidian Species Nematocida sp1 Strain ERTm6 (ATCC PRA-372).</title>
        <authorList>
            <person name="Bakowski M.A."/>
            <person name="Priest M."/>
            <person name="Young S."/>
            <person name="Cuomo C.A."/>
            <person name="Troemel E.R."/>
        </authorList>
    </citation>
    <scope>NUCLEOTIDE SEQUENCE [LARGE SCALE GENOMIC DNA]</scope>
    <source>
        <strain evidence="8 9">ERTm6</strain>
    </source>
</reference>
<feature type="binding site" evidence="6">
    <location>
        <position position="66"/>
    </location>
    <ligand>
        <name>S-adenosyl-L-methionine</name>
        <dbReference type="ChEBI" id="CHEBI:59789"/>
    </ligand>
</feature>
<dbReference type="GO" id="GO:0005634">
    <property type="term" value="C:nucleus"/>
    <property type="evidence" value="ECO:0007669"/>
    <property type="project" value="UniProtKB-SubCell"/>
</dbReference>
<organism evidence="8 9">
    <name type="scientific">Nematocida ausubeli (strain ATCC PRA-371 / ERTm2)</name>
    <name type="common">Nematode killer fungus</name>
    <dbReference type="NCBI Taxonomy" id="1913371"/>
    <lineage>
        <taxon>Eukaryota</taxon>
        <taxon>Fungi</taxon>
        <taxon>Fungi incertae sedis</taxon>
        <taxon>Microsporidia</taxon>
        <taxon>Nematocida</taxon>
    </lineage>
</organism>
<dbReference type="Proteomes" id="UP000054524">
    <property type="component" value="Unassembled WGS sequence"/>
</dbReference>
<dbReference type="GO" id="GO:0005737">
    <property type="term" value="C:cytoplasm"/>
    <property type="evidence" value="ECO:0007669"/>
    <property type="project" value="UniProtKB-SubCell"/>
</dbReference>
<comment type="catalytic activity">
    <reaction evidence="6">
        <text>N(1)-methylpseudouridine(1191) in yeast 18S rRNA + S-adenosyl-L-methionine = N(1)-methyl-N(3)-[(3S)-3-amino-3-carboxypropyl]pseudouridine(1191) in yeast 18S rRNA + S-methyl-5'-thioadenosine + H(+)</text>
        <dbReference type="Rhea" id="RHEA:63300"/>
        <dbReference type="Rhea" id="RHEA-COMP:13852"/>
        <dbReference type="Rhea" id="RHEA-COMP:16309"/>
        <dbReference type="ChEBI" id="CHEBI:15378"/>
        <dbReference type="ChEBI" id="CHEBI:17509"/>
        <dbReference type="ChEBI" id="CHEBI:59789"/>
        <dbReference type="ChEBI" id="CHEBI:74890"/>
        <dbReference type="ChEBI" id="CHEBI:146234"/>
    </reaction>
</comment>
<comment type="function">
    <text evidence="6">Aminocarboxypropyltransferase that catalyzes the aminocarboxypropyl transfer on pseudouridine at position 1191 (Psi1191) in 18S rRNA. It constitutes the last step in biosynthesis of the hypermodified N1-methyl-N3-(3-amino-3-carboxypropyl) pseudouridine (m1acp3-Psi) conserved in eukaryotic 18S rRNA.</text>
</comment>
<dbReference type="GO" id="GO:1904047">
    <property type="term" value="F:S-adenosyl-L-methionine binding"/>
    <property type="evidence" value="ECO:0007669"/>
    <property type="project" value="UniProtKB-UniRule"/>
</dbReference>
<keyword evidence="1 6" id="KW-0963">Cytoplasm</keyword>
<evidence type="ECO:0000256" key="2">
    <source>
        <dbReference type="ARBA" id="ARBA00022517"/>
    </source>
</evidence>
<dbReference type="Pfam" id="PF04034">
    <property type="entry name" value="Ribo_biogen_C"/>
    <property type="match status" value="1"/>
</dbReference>
<comment type="caution">
    <text evidence="8">The sequence shown here is derived from an EMBL/GenBank/DDBJ whole genome shotgun (WGS) entry which is preliminary data.</text>
</comment>
<keyword evidence="9" id="KW-1185">Reference proteome</keyword>
<dbReference type="NCBIfam" id="NF002621">
    <property type="entry name" value="PRK02287.1"/>
    <property type="match status" value="1"/>
</dbReference>
<evidence type="ECO:0000256" key="6">
    <source>
        <dbReference type="HAMAP-Rule" id="MF_03146"/>
    </source>
</evidence>
<dbReference type="GO" id="GO:0030490">
    <property type="term" value="P:maturation of SSU-rRNA"/>
    <property type="evidence" value="ECO:0007669"/>
    <property type="project" value="TreeGrafter"/>
</dbReference>
<dbReference type="PANTHER" id="PTHR20426">
    <property type="entry name" value="RIBOSOME BIOGENESIS PROTEIN TSR3 HOMOLOG"/>
    <property type="match status" value="1"/>
</dbReference>
<evidence type="ECO:0000259" key="7">
    <source>
        <dbReference type="Pfam" id="PF04034"/>
    </source>
</evidence>
<evidence type="ECO:0000256" key="5">
    <source>
        <dbReference type="ARBA" id="ARBA00022691"/>
    </source>
</evidence>
<dbReference type="GO" id="GO:0106388">
    <property type="term" value="F:rRNA small subunit aminocarboxypropyltransferase activity"/>
    <property type="evidence" value="ECO:0007669"/>
    <property type="project" value="UniProtKB-EC"/>
</dbReference>
<keyword evidence="3 6" id="KW-0698">rRNA processing</keyword>
<dbReference type="EC" id="2.5.1.157" evidence="6"/>
<evidence type="ECO:0000313" key="8">
    <source>
        <dbReference type="EMBL" id="KFG27266.1"/>
    </source>
</evidence>
<proteinExistence type="inferred from homology"/>
<keyword evidence="6" id="KW-0539">Nucleus</keyword>
<comment type="similarity">
    <text evidence="6">Belongs to the TDD superfamily. TSR3 family.</text>
</comment>
<keyword evidence="5 6" id="KW-0949">S-adenosyl-L-methionine</keyword>
<dbReference type="HAMAP" id="MF_01116">
    <property type="entry name" value="TSR3"/>
    <property type="match status" value="1"/>
</dbReference>
<feature type="binding site" evidence="6">
    <location>
        <position position="18"/>
    </location>
    <ligand>
        <name>S-adenosyl-L-methionine</name>
        <dbReference type="ChEBI" id="CHEBI:59789"/>
    </ligand>
</feature>
<evidence type="ECO:0000313" key="9">
    <source>
        <dbReference type="Proteomes" id="UP000054524"/>
    </source>
</evidence>
<evidence type="ECO:0000256" key="1">
    <source>
        <dbReference type="ARBA" id="ARBA00022490"/>
    </source>
</evidence>
<evidence type="ECO:0000256" key="4">
    <source>
        <dbReference type="ARBA" id="ARBA00022679"/>
    </source>
</evidence>
<evidence type="ECO:0000256" key="3">
    <source>
        <dbReference type="ARBA" id="ARBA00022552"/>
    </source>
</evidence>
<accession>A0A086J548</accession>
<comment type="subcellular location">
    <subcellularLocation>
        <location evidence="6">Cytoplasm</location>
    </subcellularLocation>
    <subcellularLocation>
        <location evidence="6">Nucleus</location>
    </subcellularLocation>
</comment>
<feature type="binding site" evidence="6">
    <location>
        <position position="89"/>
    </location>
    <ligand>
        <name>S-adenosyl-L-methionine</name>
        <dbReference type="ChEBI" id="CHEBI:59789"/>
    </ligand>
</feature>
<sequence>MPLLYSFDMKQCFAKMCSAEKLVKQKIVKVLQPTRRFGGLVLSPVGTKTVSPPDRKYIDKYGLAVVDCSWNKVDQVDFTTLPSMRNRLLPYLVAANTVNYGRPCRLNCAEAFGAALYICGYKEDAEKILEPFPYGPEFLKINSDLLEAYSKCESAEDVITVQNTYISAGKNKE</sequence>
<protein>
    <recommendedName>
        <fullName evidence="6">18S rRNA aminocarboxypropyltransferase</fullName>
        <ecNumber evidence="6">2.5.1.157</ecNumber>
    </recommendedName>
</protein>
<keyword evidence="4 6" id="KW-0808">Transferase</keyword>
<dbReference type="EMBL" id="AKIJ01000001">
    <property type="protein sequence ID" value="KFG27266.1"/>
    <property type="molecule type" value="Genomic_DNA"/>
</dbReference>
<dbReference type="InterPro" id="IPR007177">
    <property type="entry name" value="Tsr3_C"/>
</dbReference>
<name>A0A086J548_NEMA1</name>
<dbReference type="PANTHER" id="PTHR20426:SF0">
    <property type="entry name" value="18S RRNA AMINOCARBOXYPROPYLTRANSFERASE"/>
    <property type="match status" value="1"/>
</dbReference>
<comment type="catalytic activity">
    <reaction evidence="6">
        <text>an N(1)-methylpseudouridine in rRNA + S-adenosyl-L-methionine = N(1)-methyl-N(3)-[(3S)-3-amino-3-carboxypropyl]pseudouridine in rRNA + S-methyl-5'-thioadenosine + H(+)</text>
        <dbReference type="Rhea" id="RHEA:63296"/>
        <dbReference type="Rhea" id="RHEA-COMP:11634"/>
        <dbReference type="Rhea" id="RHEA-COMP:16310"/>
        <dbReference type="ChEBI" id="CHEBI:15378"/>
        <dbReference type="ChEBI" id="CHEBI:17509"/>
        <dbReference type="ChEBI" id="CHEBI:59789"/>
        <dbReference type="ChEBI" id="CHEBI:74890"/>
        <dbReference type="ChEBI" id="CHEBI:146234"/>
        <dbReference type="EC" id="2.5.1.157"/>
    </reaction>
</comment>
<dbReference type="HOGENOM" id="CLU_035060_4_2_1"/>
<feature type="domain" description="16S/18S rRNA aminocarboxypropyltransferase Tsr3 C-terminal" evidence="7">
    <location>
        <begin position="40"/>
        <end position="166"/>
    </location>
</feature>
<keyword evidence="2 6" id="KW-0690">Ribosome biogenesis</keyword>
<dbReference type="GO" id="GO:0000455">
    <property type="term" value="P:enzyme-directed rRNA pseudouridine synthesis"/>
    <property type="evidence" value="ECO:0007669"/>
    <property type="project" value="UniProtKB-UniRule"/>
</dbReference>
<dbReference type="AlphaFoldDB" id="A0A086J548"/>